<evidence type="ECO:0000256" key="2">
    <source>
        <dbReference type="ARBA" id="ARBA00022692"/>
    </source>
</evidence>
<sequence length="402" mass="44641">MCQTTAAVQPTAAGMKAFGRKTPSPTSSPSSKKHVDYTFPPAPATPSKISDHMSGILMTGDVTNTLLEVLFISVFFFVPPHLVPGSSMSPFQVGMFALAKSVFTRLYNAFQEAVFFAFPKGRTQPLAEHKLAKSGNDLNGRDKKQQDTLVAHDRLTLITDSVLNIILYLSVDGFYPGTAAVPQTFAERAARLVLNHYLMSFGMYWAHRALHVVPYLWRHIHSIHHYASTPLSRVTYQDHWFDNFGNAVVGQTFAQILIPLDLPTFVFSRLFRVAESLEKHSGHSSNWNLAHAIQFAWMPFAQMPHHHDWHHEGFKSCNYTFSSMGGVWDWVFGTRRAGRAANEGEPAGDWATKEDKVLNAMGRQPIVKSFMDTPICVVLPDVALGVAAAYKLWLCGGTVCAA</sequence>
<evidence type="ECO:0000256" key="4">
    <source>
        <dbReference type="ARBA" id="ARBA00023136"/>
    </source>
</evidence>
<keyword evidence="3" id="KW-1133">Transmembrane helix</keyword>
<feature type="compositionally biased region" description="Low complexity" evidence="5">
    <location>
        <begin position="21"/>
        <end position="30"/>
    </location>
</feature>
<evidence type="ECO:0000313" key="7">
    <source>
        <dbReference type="EMBL" id="GMI35774.1"/>
    </source>
</evidence>
<comment type="caution">
    <text evidence="7">The sequence shown here is derived from an EMBL/GenBank/DDBJ whole genome shotgun (WGS) entry which is preliminary data.</text>
</comment>
<dbReference type="InterPro" id="IPR006694">
    <property type="entry name" value="Fatty_acid_hydroxylase"/>
</dbReference>
<evidence type="ECO:0000256" key="1">
    <source>
        <dbReference type="ARBA" id="ARBA00004370"/>
    </source>
</evidence>
<gene>
    <name evidence="7" type="ORF">TeGR_g5240</name>
</gene>
<evidence type="ECO:0000313" key="8">
    <source>
        <dbReference type="Proteomes" id="UP001165060"/>
    </source>
</evidence>
<keyword evidence="4" id="KW-0472">Membrane</keyword>
<dbReference type="PANTHER" id="PTHR11863">
    <property type="entry name" value="STEROL DESATURASE"/>
    <property type="match status" value="1"/>
</dbReference>
<reference evidence="7 8" key="1">
    <citation type="journal article" date="2023" name="Commun. Biol.">
        <title>Genome analysis of Parmales, the sister group of diatoms, reveals the evolutionary specialization of diatoms from phago-mixotrophs to photoautotrophs.</title>
        <authorList>
            <person name="Ban H."/>
            <person name="Sato S."/>
            <person name="Yoshikawa S."/>
            <person name="Yamada K."/>
            <person name="Nakamura Y."/>
            <person name="Ichinomiya M."/>
            <person name="Sato N."/>
            <person name="Blanc-Mathieu R."/>
            <person name="Endo H."/>
            <person name="Kuwata A."/>
            <person name="Ogata H."/>
        </authorList>
    </citation>
    <scope>NUCLEOTIDE SEQUENCE [LARGE SCALE GENOMIC DNA]</scope>
</reference>
<name>A0ABQ6MYX3_9STRA</name>
<feature type="domain" description="Fatty acid hydroxylase" evidence="6">
    <location>
        <begin position="196"/>
        <end position="334"/>
    </location>
</feature>
<organism evidence="7 8">
    <name type="scientific">Tetraparma gracilis</name>
    <dbReference type="NCBI Taxonomy" id="2962635"/>
    <lineage>
        <taxon>Eukaryota</taxon>
        <taxon>Sar</taxon>
        <taxon>Stramenopiles</taxon>
        <taxon>Ochrophyta</taxon>
        <taxon>Bolidophyceae</taxon>
        <taxon>Parmales</taxon>
        <taxon>Triparmaceae</taxon>
        <taxon>Tetraparma</taxon>
    </lineage>
</organism>
<feature type="region of interest" description="Disordered" evidence="5">
    <location>
        <begin position="1"/>
        <end position="37"/>
    </location>
</feature>
<comment type="subcellular location">
    <subcellularLocation>
        <location evidence="1">Membrane</location>
    </subcellularLocation>
</comment>
<proteinExistence type="predicted"/>
<keyword evidence="8" id="KW-1185">Reference proteome</keyword>
<dbReference type="Pfam" id="PF04116">
    <property type="entry name" value="FA_hydroxylase"/>
    <property type="match status" value="1"/>
</dbReference>
<evidence type="ECO:0000256" key="3">
    <source>
        <dbReference type="ARBA" id="ARBA00022989"/>
    </source>
</evidence>
<evidence type="ECO:0000259" key="6">
    <source>
        <dbReference type="Pfam" id="PF04116"/>
    </source>
</evidence>
<accession>A0ABQ6MYX3</accession>
<dbReference type="InterPro" id="IPR050307">
    <property type="entry name" value="Sterol_Desaturase_Related"/>
</dbReference>
<dbReference type="Proteomes" id="UP001165060">
    <property type="component" value="Unassembled WGS sequence"/>
</dbReference>
<dbReference type="EMBL" id="BRYB01003386">
    <property type="protein sequence ID" value="GMI35774.1"/>
    <property type="molecule type" value="Genomic_DNA"/>
</dbReference>
<protein>
    <recommendedName>
        <fullName evidence="6">Fatty acid hydroxylase domain-containing protein</fullName>
    </recommendedName>
</protein>
<evidence type="ECO:0000256" key="5">
    <source>
        <dbReference type="SAM" id="MobiDB-lite"/>
    </source>
</evidence>
<keyword evidence="2" id="KW-0812">Transmembrane</keyword>